<feature type="compositionally biased region" description="Polar residues" evidence="1">
    <location>
        <begin position="1"/>
        <end position="17"/>
    </location>
</feature>
<name>A0A4C1U2W7_EUMVA</name>
<reference evidence="2 3" key="1">
    <citation type="journal article" date="2019" name="Commun. Biol.">
        <title>The bagworm genome reveals a unique fibroin gene that provides high tensile strength.</title>
        <authorList>
            <person name="Kono N."/>
            <person name="Nakamura H."/>
            <person name="Ohtoshi R."/>
            <person name="Tomita M."/>
            <person name="Numata K."/>
            <person name="Arakawa K."/>
        </authorList>
    </citation>
    <scope>NUCLEOTIDE SEQUENCE [LARGE SCALE GENOMIC DNA]</scope>
</reference>
<evidence type="ECO:0000256" key="1">
    <source>
        <dbReference type="SAM" id="MobiDB-lite"/>
    </source>
</evidence>
<accession>A0A4C1U2W7</accession>
<sequence length="96" mass="10677">MTDTHPSGTADSTTLASPPTHRLNLEERPTARDYFKHACQSAPAGYQRQNTSVIDPMTCKDEKKPCSSVAGDRRRIKCQKRGKPARPPKRVKLVCV</sequence>
<evidence type="ECO:0000313" key="3">
    <source>
        <dbReference type="Proteomes" id="UP000299102"/>
    </source>
</evidence>
<proteinExistence type="predicted"/>
<dbReference type="Proteomes" id="UP000299102">
    <property type="component" value="Unassembled WGS sequence"/>
</dbReference>
<organism evidence="2 3">
    <name type="scientific">Eumeta variegata</name>
    <name type="common">Bagworm moth</name>
    <name type="synonym">Eumeta japonica</name>
    <dbReference type="NCBI Taxonomy" id="151549"/>
    <lineage>
        <taxon>Eukaryota</taxon>
        <taxon>Metazoa</taxon>
        <taxon>Ecdysozoa</taxon>
        <taxon>Arthropoda</taxon>
        <taxon>Hexapoda</taxon>
        <taxon>Insecta</taxon>
        <taxon>Pterygota</taxon>
        <taxon>Neoptera</taxon>
        <taxon>Endopterygota</taxon>
        <taxon>Lepidoptera</taxon>
        <taxon>Glossata</taxon>
        <taxon>Ditrysia</taxon>
        <taxon>Tineoidea</taxon>
        <taxon>Psychidae</taxon>
        <taxon>Oiketicinae</taxon>
        <taxon>Eumeta</taxon>
    </lineage>
</organism>
<gene>
    <name evidence="2" type="ORF">EVAR_93733_1</name>
</gene>
<dbReference type="EMBL" id="BGZK01000120">
    <property type="protein sequence ID" value="GBP20619.1"/>
    <property type="molecule type" value="Genomic_DNA"/>
</dbReference>
<feature type="region of interest" description="Disordered" evidence="1">
    <location>
        <begin position="1"/>
        <end position="29"/>
    </location>
</feature>
<protein>
    <submittedName>
        <fullName evidence="2">Uncharacterized protein</fullName>
    </submittedName>
</protein>
<dbReference type="AlphaFoldDB" id="A0A4C1U2W7"/>
<comment type="caution">
    <text evidence="2">The sequence shown here is derived from an EMBL/GenBank/DDBJ whole genome shotgun (WGS) entry which is preliminary data.</text>
</comment>
<keyword evidence="3" id="KW-1185">Reference proteome</keyword>
<evidence type="ECO:0000313" key="2">
    <source>
        <dbReference type="EMBL" id="GBP20619.1"/>
    </source>
</evidence>